<dbReference type="FunFam" id="3.15.10.10:FF:000001">
    <property type="entry name" value="phospholipid transfer protein-like"/>
    <property type="match status" value="1"/>
</dbReference>
<feature type="domain" description="Lipid-binding serum glycoprotein N-terminal" evidence="15">
    <location>
        <begin position="27"/>
        <end position="250"/>
    </location>
</feature>
<dbReference type="CDD" id="cd00025">
    <property type="entry name" value="BPI1"/>
    <property type="match status" value="1"/>
</dbReference>
<feature type="domain" description="Lipid-binding serum glycoprotein C-terminal" evidence="16">
    <location>
        <begin position="265"/>
        <end position="462"/>
    </location>
</feature>
<evidence type="ECO:0000256" key="11">
    <source>
        <dbReference type="ARBA" id="ARBA00025943"/>
    </source>
</evidence>
<dbReference type="Pfam" id="PF01273">
    <property type="entry name" value="LBP_BPI_CETP"/>
    <property type="match status" value="1"/>
</dbReference>
<dbReference type="AlphaFoldDB" id="A0A8C9TAG4"/>
<reference evidence="17 18" key="1">
    <citation type="submission" date="2019-04" db="EMBL/GenBank/DDBJ databases">
        <authorList>
            <consortium name="Wellcome Sanger Institute Data Sharing"/>
        </authorList>
    </citation>
    <scope>NUCLEOTIDE SEQUENCE [LARGE SCALE GENOMIC DNA]</scope>
</reference>
<reference evidence="17" key="2">
    <citation type="submission" date="2025-08" db="UniProtKB">
        <authorList>
            <consortium name="Ensembl"/>
        </authorList>
    </citation>
    <scope>IDENTIFICATION</scope>
</reference>
<evidence type="ECO:0000256" key="14">
    <source>
        <dbReference type="SAM" id="SignalP"/>
    </source>
</evidence>
<evidence type="ECO:0000256" key="3">
    <source>
        <dbReference type="ARBA" id="ARBA00017827"/>
    </source>
</evidence>
<gene>
    <name evidence="17" type="primary">LOC108923442</name>
</gene>
<dbReference type="InterPro" id="IPR017943">
    <property type="entry name" value="Bactericidal_perm-incr_a/b_dom"/>
</dbReference>
<keyword evidence="9 12" id="KW-1015">Disulfide bond</keyword>
<evidence type="ECO:0000256" key="8">
    <source>
        <dbReference type="ARBA" id="ARBA00023022"/>
    </source>
</evidence>
<dbReference type="PANTHER" id="PTHR10504">
    <property type="entry name" value="BACTERICIDAL PERMEABILITY-INCREASING BPI PROTEIN-RELATED"/>
    <property type="match status" value="1"/>
</dbReference>
<keyword evidence="13 14" id="KW-0732">Signal</keyword>
<evidence type="ECO:0000256" key="1">
    <source>
        <dbReference type="ARBA" id="ARBA00004613"/>
    </source>
</evidence>
<dbReference type="InterPro" id="IPR032942">
    <property type="entry name" value="BPI/LBP/Plunc"/>
</dbReference>
<evidence type="ECO:0000313" key="18">
    <source>
        <dbReference type="Proteomes" id="UP000694397"/>
    </source>
</evidence>
<dbReference type="Pfam" id="PF02886">
    <property type="entry name" value="LBP_BPI_CETP_C"/>
    <property type="match status" value="1"/>
</dbReference>
<keyword evidence="18" id="KW-1185">Reference proteome</keyword>
<evidence type="ECO:0000256" key="10">
    <source>
        <dbReference type="ARBA" id="ARBA00023180"/>
    </source>
</evidence>
<protein>
    <recommendedName>
        <fullName evidence="3 13">Bactericidal permeability-increasing protein</fullName>
        <shortName evidence="13">BPI</shortName>
    </recommendedName>
</protein>
<dbReference type="FunFam" id="3.15.20.10:FF:000001">
    <property type="entry name" value="Phospholipid transfer protein"/>
    <property type="match status" value="1"/>
</dbReference>
<keyword evidence="4 13" id="KW-0964">Secreted</keyword>
<dbReference type="GO" id="GO:0008289">
    <property type="term" value="F:lipid binding"/>
    <property type="evidence" value="ECO:0007669"/>
    <property type="project" value="InterPro"/>
</dbReference>
<feature type="signal peptide" evidence="14">
    <location>
        <begin position="1"/>
        <end position="19"/>
    </location>
</feature>
<comment type="function">
    <text evidence="13">The cytotoxic action of BPI is limited to many species of Gram-negative bacteria; this specificity may be explained by a strong affinity of the very basic N-terminal half for the negatively charged lipopolysaccharides that are unique to the Gram-negative bacterial outer envelope.</text>
</comment>
<keyword evidence="10 13" id="KW-0325">Glycoprotein</keyword>
<dbReference type="OrthoDB" id="10255543at2759"/>
<comment type="similarity">
    <text evidence="2">Belongs to the BPI/LBP/Plunc superfamily. BPI/LBP family.</text>
</comment>
<evidence type="ECO:0000256" key="12">
    <source>
        <dbReference type="PIRSR" id="PIRSR002417-50"/>
    </source>
</evidence>
<evidence type="ECO:0000256" key="7">
    <source>
        <dbReference type="ARBA" id="ARBA00022859"/>
    </source>
</evidence>
<evidence type="ECO:0000256" key="5">
    <source>
        <dbReference type="ARBA" id="ARBA00022529"/>
    </source>
</evidence>
<dbReference type="PIRSF" id="PIRSF002417">
    <property type="entry name" value="Lipid_binding_protein"/>
    <property type="match status" value="1"/>
</dbReference>
<dbReference type="InterPro" id="IPR030675">
    <property type="entry name" value="BPI/LBP"/>
</dbReference>
<keyword evidence="5 13" id="KW-0929">Antimicrobial</keyword>
<evidence type="ECO:0000259" key="16">
    <source>
        <dbReference type="SMART" id="SM00329"/>
    </source>
</evidence>
<keyword evidence="6 13" id="KW-0399">Innate immunity</keyword>
<feature type="chain" id="PRO_5034096306" description="Bactericidal permeability-increasing protein" evidence="14">
    <location>
        <begin position="20"/>
        <end position="507"/>
    </location>
</feature>
<dbReference type="SMART" id="SM00328">
    <property type="entry name" value="BPI1"/>
    <property type="match status" value="1"/>
</dbReference>
<reference evidence="17" key="3">
    <citation type="submission" date="2025-09" db="UniProtKB">
        <authorList>
            <consortium name="Ensembl"/>
        </authorList>
    </citation>
    <scope>IDENTIFICATION</scope>
</reference>
<comment type="domain">
    <text evidence="13">The N- and C-terminal barrels adopt an identical fold despite having only 13% of conserved residues.</text>
</comment>
<dbReference type="GO" id="GO:0005615">
    <property type="term" value="C:extracellular space"/>
    <property type="evidence" value="ECO:0007669"/>
    <property type="project" value="UniProtKB-UniRule"/>
</dbReference>
<evidence type="ECO:0000256" key="13">
    <source>
        <dbReference type="RuleBase" id="RU369039"/>
    </source>
</evidence>
<evidence type="ECO:0000256" key="6">
    <source>
        <dbReference type="ARBA" id="ARBA00022588"/>
    </source>
</evidence>
<evidence type="ECO:0000313" key="17">
    <source>
        <dbReference type="Ensembl" id="ENSSFOP00015046812.1"/>
    </source>
</evidence>
<dbReference type="GO" id="GO:0050829">
    <property type="term" value="P:defense response to Gram-negative bacterium"/>
    <property type="evidence" value="ECO:0007669"/>
    <property type="project" value="UniProtKB-UniRule"/>
</dbReference>
<organism evidence="17 18">
    <name type="scientific">Scleropages formosus</name>
    <name type="common">Asian bonytongue</name>
    <name type="synonym">Osteoglossum formosum</name>
    <dbReference type="NCBI Taxonomy" id="113540"/>
    <lineage>
        <taxon>Eukaryota</taxon>
        <taxon>Metazoa</taxon>
        <taxon>Chordata</taxon>
        <taxon>Craniata</taxon>
        <taxon>Vertebrata</taxon>
        <taxon>Euteleostomi</taxon>
        <taxon>Actinopterygii</taxon>
        <taxon>Neopterygii</taxon>
        <taxon>Teleostei</taxon>
        <taxon>Osteoglossocephala</taxon>
        <taxon>Osteoglossomorpha</taxon>
        <taxon>Osteoglossiformes</taxon>
        <taxon>Osteoglossidae</taxon>
        <taxon>Scleropages</taxon>
    </lineage>
</organism>
<comment type="subcellular location">
    <subcellularLocation>
        <location evidence="1 13">Secreted</location>
    </subcellularLocation>
</comment>
<dbReference type="GeneTree" id="ENSGT01150000286994"/>
<dbReference type="SMART" id="SM00329">
    <property type="entry name" value="BPI2"/>
    <property type="match status" value="1"/>
</dbReference>
<dbReference type="Ensembl" id="ENSSFOT00015075881.1">
    <property type="protein sequence ID" value="ENSSFOP00015046812.1"/>
    <property type="gene ID" value="ENSSFOG00015015502.2"/>
</dbReference>
<dbReference type="Gene3D" id="3.15.20.10">
    <property type="entry name" value="Bactericidal permeability-increasing protein, domain 2"/>
    <property type="match status" value="1"/>
</dbReference>
<evidence type="ECO:0000256" key="4">
    <source>
        <dbReference type="ARBA" id="ARBA00022525"/>
    </source>
</evidence>
<sequence>MSLWCVTVALLGLLTPALSTDPGVIVQLTQQGLEYGRQIGIASLQQKLNSIKIPDISGSEDVSPIGKVEYSLSQMHITNLGLPASSLGLVPGSGLSLSISDAFISLNGHWHVKYLKFIKDSGSFDLTVSGLTISVTMGVNSDETGRPTVSSSNCAASVGHVSIEFHGGASWLYNLFSSFIENALRSAIQNQICPLVHDAISDINPHLKTMNVLAQVDKYAEIEYSLVTSPVVSNTFIQFSLKGEFYKIGQHQEPPFSAPPFSLPQTNGSMLYLGLSSFIANSAGFVYHNAGVLGLYVTDDMIPSSSPLRLNTKTFGAFIPEIAKRFPNMMMKLLVKTLEPPRITFEPNNVTLQANGTVTAYAILPNNTLEALFILNLEASVSAELHVSGLNIAGSVTLNRISMTLGTSYVGQFQVMPLNNIFTMILKVVVIPKVNEKLQQGYPLPAISHMNLVNTQLKVLKVKRNKSKKGYQQALLVLNKNYIQEVVTLNGFWLWIYATDLRGNDTL</sequence>
<dbReference type="InterPro" id="IPR001124">
    <property type="entry name" value="Lipid-bd_serum_glycop_C"/>
</dbReference>
<name>A0A8C9TAG4_SCLFO</name>
<evidence type="ECO:0000256" key="2">
    <source>
        <dbReference type="ARBA" id="ARBA00007292"/>
    </source>
</evidence>
<keyword evidence="7 13" id="KW-0391">Immunity</keyword>
<keyword evidence="8 13" id="KW-0044">Antibiotic</keyword>
<comment type="subunit">
    <text evidence="11 13">Monomer. Homodimer; disulfide-linked.</text>
</comment>
<dbReference type="GO" id="GO:0045087">
    <property type="term" value="P:innate immune response"/>
    <property type="evidence" value="ECO:0007669"/>
    <property type="project" value="UniProtKB-UniRule"/>
</dbReference>
<accession>A0A8C9TAG4</accession>
<dbReference type="Gene3D" id="3.15.10.10">
    <property type="entry name" value="Bactericidal permeability-increasing protein, domain 1"/>
    <property type="match status" value="1"/>
</dbReference>
<dbReference type="InterPro" id="IPR017942">
    <property type="entry name" value="Lipid-bd_serum_glycop_N"/>
</dbReference>
<dbReference type="PANTHER" id="PTHR10504:SF84">
    <property type="entry name" value="BACTERICIDAL PERMEABILITY-INCREASING PROTEIN"/>
    <property type="match status" value="1"/>
</dbReference>
<comment type="domain">
    <text evidence="13">The N-terminal region may be exposed to the interior of the granule, whereas the C-terminal portion may be embedded in the membrane. During phagocytosis and degranulation, proteases may be released and activated and cleave BPI at the junction of the N- and C-terminal portions of the molecule, providing controlled release of the N-terminal antibacterial fragment when bacteria are ingested.</text>
</comment>
<evidence type="ECO:0000256" key="9">
    <source>
        <dbReference type="ARBA" id="ARBA00023157"/>
    </source>
</evidence>
<proteinExistence type="inferred from homology"/>
<dbReference type="Proteomes" id="UP000694397">
    <property type="component" value="Chromosome 22"/>
</dbReference>
<feature type="disulfide bond" evidence="12">
    <location>
        <begin position="154"/>
        <end position="193"/>
    </location>
</feature>
<dbReference type="SUPFAM" id="SSF55394">
    <property type="entry name" value="Bactericidal permeability-increasing protein, BPI"/>
    <property type="match status" value="2"/>
</dbReference>
<evidence type="ECO:0000259" key="15">
    <source>
        <dbReference type="SMART" id="SM00328"/>
    </source>
</evidence>